<dbReference type="Proteomes" id="UP001365846">
    <property type="component" value="Unassembled WGS sequence"/>
</dbReference>
<dbReference type="Pfam" id="PF00126">
    <property type="entry name" value="HTH_1"/>
    <property type="match status" value="1"/>
</dbReference>
<keyword evidence="3" id="KW-0238">DNA-binding</keyword>
<dbReference type="PANTHER" id="PTHR30419:SF8">
    <property type="entry name" value="NITROGEN ASSIMILATION TRANSCRIPTIONAL ACTIVATOR-RELATED"/>
    <property type="match status" value="1"/>
</dbReference>
<protein>
    <submittedName>
        <fullName evidence="6">LysR family transcriptional regulator</fullName>
    </submittedName>
</protein>
<dbReference type="InterPro" id="IPR050950">
    <property type="entry name" value="HTH-type_LysR_regulators"/>
</dbReference>
<comment type="similarity">
    <text evidence="1">Belongs to the LysR transcriptional regulatory family.</text>
</comment>
<keyword evidence="2" id="KW-0805">Transcription regulation</keyword>
<comment type="caution">
    <text evidence="6">The sequence shown here is derived from an EMBL/GenBank/DDBJ whole genome shotgun (WGS) entry which is preliminary data.</text>
</comment>
<proteinExistence type="inferred from homology"/>
<dbReference type="RefSeq" id="WP_340360783.1">
    <property type="nucleotide sequence ID" value="NZ_JBBKZU010000021.1"/>
</dbReference>
<gene>
    <name evidence="6" type="ORF">WKW77_31265</name>
</gene>
<dbReference type="Gene3D" id="3.40.190.290">
    <property type="match status" value="1"/>
</dbReference>
<feature type="domain" description="HTH lysR-type" evidence="5">
    <location>
        <begin position="23"/>
        <end position="77"/>
    </location>
</feature>
<evidence type="ECO:0000256" key="3">
    <source>
        <dbReference type="ARBA" id="ARBA00023125"/>
    </source>
</evidence>
<dbReference type="Gene3D" id="1.10.10.10">
    <property type="entry name" value="Winged helix-like DNA-binding domain superfamily/Winged helix DNA-binding domain"/>
    <property type="match status" value="1"/>
</dbReference>
<reference evidence="6 7" key="1">
    <citation type="submission" date="2024-03" db="EMBL/GenBank/DDBJ databases">
        <title>Novel species of the genus Variovorax.</title>
        <authorList>
            <person name="Liu Q."/>
            <person name="Xin Y.-H."/>
        </authorList>
    </citation>
    <scope>NUCLEOTIDE SEQUENCE [LARGE SCALE GENOMIC DNA]</scope>
    <source>
        <strain evidence="6 7">KACC 18899</strain>
    </source>
</reference>
<keyword evidence="7" id="KW-1185">Reference proteome</keyword>
<dbReference type="PANTHER" id="PTHR30419">
    <property type="entry name" value="HTH-TYPE TRANSCRIPTIONAL REGULATOR YBHD"/>
    <property type="match status" value="1"/>
</dbReference>
<dbReference type="EMBL" id="JBBKZU010000021">
    <property type="protein sequence ID" value="MEJ8815580.1"/>
    <property type="molecule type" value="Genomic_DNA"/>
</dbReference>
<evidence type="ECO:0000256" key="2">
    <source>
        <dbReference type="ARBA" id="ARBA00023015"/>
    </source>
</evidence>
<evidence type="ECO:0000313" key="7">
    <source>
        <dbReference type="Proteomes" id="UP001365846"/>
    </source>
</evidence>
<dbReference type="PROSITE" id="PS50931">
    <property type="entry name" value="HTH_LYSR"/>
    <property type="match status" value="1"/>
</dbReference>
<dbReference type="Pfam" id="PF03466">
    <property type="entry name" value="LysR_substrate"/>
    <property type="match status" value="1"/>
</dbReference>
<name>A0ABU8VPJ6_9BURK</name>
<dbReference type="SUPFAM" id="SSF46785">
    <property type="entry name" value="Winged helix' DNA-binding domain"/>
    <property type="match status" value="1"/>
</dbReference>
<organism evidence="6 7">
    <name type="scientific">Variovorax ureilyticus</name>
    <dbReference type="NCBI Taxonomy" id="1836198"/>
    <lineage>
        <taxon>Bacteria</taxon>
        <taxon>Pseudomonadati</taxon>
        <taxon>Pseudomonadota</taxon>
        <taxon>Betaproteobacteria</taxon>
        <taxon>Burkholderiales</taxon>
        <taxon>Comamonadaceae</taxon>
        <taxon>Variovorax</taxon>
    </lineage>
</organism>
<dbReference type="InterPro" id="IPR000847">
    <property type="entry name" value="LysR_HTH_N"/>
</dbReference>
<dbReference type="InterPro" id="IPR036388">
    <property type="entry name" value="WH-like_DNA-bd_sf"/>
</dbReference>
<evidence type="ECO:0000256" key="4">
    <source>
        <dbReference type="ARBA" id="ARBA00023163"/>
    </source>
</evidence>
<dbReference type="InterPro" id="IPR036390">
    <property type="entry name" value="WH_DNA-bd_sf"/>
</dbReference>
<sequence>MVNSVSDAPTALVRRLLHYARPRQLQLVVRMAELGAIQKAAEALGMSQPSATQALTRLEGLLGVTLFDRHARGVRLTREGTLLMPALNRALASFDMLARDAAHVGQGASGLVRIAGIAAASTAVVAPALPTLCASHPELWIDYREIDASQIPSLCSEDGADIALCRASVAVPDGYSFVGLKQDSLGVYCASDDPLAARRTLSPRACANATWLMPPMESPPHRAFVELCKQMNLSPNVARFGTRTLGVSVALVCRLRLLYVGLESHVSPFVDAGQLRRLPLAVPGSVDWIGMLVRERMRAESVEVVARHLATWAAR</sequence>
<dbReference type="InterPro" id="IPR005119">
    <property type="entry name" value="LysR_subst-bd"/>
</dbReference>
<dbReference type="PRINTS" id="PR00039">
    <property type="entry name" value="HTHLYSR"/>
</dbReference>
<evidence type="ECO:0000256" key="1">
    <source>
        <dbReference type="ARBA" id="ARBA00009437"/>
    </source>
</evidence>
<dbReference type="SUPFAM" id="SSF53850">
    <property type="entry name" value="Periplasmic binding protein-like II"/>
    <property type="match status" value="1"/>
</dbReference>
<keyword evidence="4" id="KW-0804">Transcription</keyword>
<evidence type="ECO:0000313" key="6">
    <source>
        <dbReference type="EMBL" id="MEJ8815580.1"/>
    </source>
</evidence>
<evidence type="ECO:0000259" key="5">
    <source>
        <dbReference type="PROSITE" id="PS50931"/>
    </source>
</evidence>
<accession>A0ABU8VPJ6</accession>